<dbReference type="Proteomes" id="UP001165186">
    <property type="component" value="Unassembled WGS sequence"/>
</dbReference>
<accession>A0ACB5SBN2</accession>
<dbReference type="EMBL" id="BSXG01000066">
    <property type="protein sequence ID" value="GME34054.1"/>
    <property type="molecule type" value="Genomic_DNA"/>
</dbReference>
<organism evidence="1 2">
    <name type="scientific">Neofusicoccum parvum</name>
    <dbReference type="NCBI Taxonomy" id="310453"/>
    <lineage>
        <taxon>Eukaryota</taxon>
        <taxon>Fungi</taxon>
        <taxon>Dikarya</taxon>
        <taxon>Ascomycota</taxon>
        <taxon>Pezizomycotina</taxon>
        <taxon>Dothideomycetes</taxon>
        <taxon>Dothideomycetes incertae sedis</taxon>
        <taxon>Botryosphaeriales</taxon>
        <taxon>Botryosphaeriaceae</taxon>
        <taxon>Neofusicoccum</taxon>
    </lineage>
</organism>
<evidence type="ECO:0000313" key="1">
    <source>
        <dbReference type="EMBL" id="GME34054.1"/>
    </source>
</evidence>
<evidence type="ECO:0000313" key="2">
    <source>
        <dbReference type="Proteomes" id="UP001165186"/>
    </source>
</evidence>
<keyword evidence="2" id="KW-1185">Reference proteome</keyword>
<gene>
    <name evidence="1" type="primary">g1221</name>
    <name evidence="1" type="ORF">NpPPO83_00001221</name>
</gene>
<protein>
    <submittedName>
        <fullName evidence="1">Uncharacterized protein</fullName>
    </submittedName>
</protein>
<sequence length="559" mass="62483">MLIVLLLRLASLAIAPASTGVFGLLEKARGITYRWITRLRAELHQATTSEVSQKLSRQILWAALLYRRACSGAARIDDDEIQPEALHAAIEASMAVHENFPSDLVALPDALRLAVLRDVRARGRISGLVRAGIERWPGSLTAAVNGVWPSAAAASREARRYSPPEFVRVSSGELVVLRVDWQGAARRQTLHYDPVGGGLWIDYKPLSQLPAEYRDDWTMKELFSGQHLLTYPSYMPGMEYMLNFTLKDHEIHFGTHEKRLVIRARYRGQTLEFLPCAVFGSLEKPDLPASLVENCIQKKGNWAIDVRARLARRHNVFLVDPASALFDDVAAIFRGFENRARLTVFQPESRDGGLSVELRRLDLSFVVKDEKEGPLLYCRELHAVVDPDQDAGTWYGFDSKVVLRDALNPQRRSILVPLGLLSWNRRGKHHVAVHAENGGTYGIYTINAVLGRLDCPAKARLLLFKALLHAYTASIAPDPLTRRTGTEEALHCLRSAQNQPWMPLNPAFEQYLNLLAGLAPKRVYYPPGKKVMQQVFWVANGLPAAAQHEAFVPAVAAIY</sequence>
<proteinExistence type="predicted"/>
<comment type="caution">
    <text evidence="1">The sequence shown here is derived from an EMBL/GenBank/DDBJ whole genome shotgun (WGS) entry which is preliminary data.</text>
</comment>
<reference evidence="1" key="1">
    <citation type="submission" date="2024-09" db="EMBL/GenBank/DDBJ databases">
        <title>Draft Genome Sequences of Neofusicoccum parvum.</title>
        <authorList>
            <person name="Ashida A."/>
            <person name="Camagna M."/>
            <person name="Tanaka A."/>
            <person name="Takemoto D."/>
        </authorList>
    </citation>
    <scope>NUCLEOTIDE SEQUENCE</scope>
    <source>
        <strain evidence="1">PPO83</strain>
    </source>
</reference>
<name>A0ACB5SBN2_9PEZI</name>